<evidence type="ECO:0000313" key="4">
    <source>
        <dbReference type="Proteomes" id="UP000215914"/>
    </source>
</evidence>
<proteinExistence type="predicted"/>
<dbReference type="PANTHER" id="PTHR35702:SF1">
    <property type="entry name" value="EXPRESSED PROTEIN"/>
    <property type="match status" value="1"/>
</dbReference>
<reference evidence="2 4" key="1">
    <citation type="journal article" date="2017" name="Nature">
        <title>The sunflower genome provides insights into oil metabolism, flowering and Asterid evolution.</title>
        <authorList>
            <person name="Badouin H."/>
            <person name="Gouzy J."/>
            <person name="Grassa C.J."/>
            <person name="Murat F."/>
            <person name="Staton S.E."/>
            <person name="Cottret L."/>
            <person name="Lelandais-Briere C."/>
            <person name="Owens G.L."/>
            <person name="Carrere S."/>
            <person name="Mayjonade B."/>
            <person name="Legrand L."/>
            <person name="Gill N."/>
            <person name="Kane N.C."/>
            <person name="Bowers J.E."/>
            <person name="Hubner S."/>
            <person name="Bellec A."/>
            <person name="Berard A."/>
            <person name="Berges H."/>
            <person name="Blanchet N."/>
            <person name="Boniface M.C."/>
            <person name="Brunel D."/>
            <person name="Catrice O."/>
            <person name="Chaidir N."/>
            <person name="Claudel C."/>
            <person name="Donnadieu C."/>
            <person name="Faraut T."/>
            <person name="Fievet G."/>
            <person name="Helmstetter N."/>
            <person name="King M."/>
            <person name="Knapp S.J."/>
            <person name="Lai Z."/>
            <person name="Le Paslier M.C."/>
            <person name="Lippi Y."/>
            <person name="Lorenzon L."/>
            <person name="Mandel J.R."/>
            <person name="Marage G."/>
            <person name="Marchand G."/>
            <person name="Marquand E."/>
            <person name="Bret-Mestries E."/>
            <person name="Morien E."/>
            <person name="Nambeesan S."/>
            <person name="Nguyen T."/>
            <person name="Pegot-Espagnet P."/>
            <person name="Pouilly N."/>
            <person name="Raftis F."/>
            <person name="Sallet E."/>
            <person name="Schiex T."/>
            <person name="Thomas J."/>
            <person name="Vandecasteele C."/>
            <person name="Vares D."/>
            <person name="Vear F."/>
            <person name="Vautrin S."/>
            <person name="Crespi M."/>
            <person name="Mangin B."/>
            <person name="Burke J.M."/>
            <person name="Salse J."/>
            <person name="Munos S."/>
            <person name="Vincourt P."/>
            <person name="Rieseberg L.H."/>
            <person name="Langlade N.B."/>
        </authorList>
    </citation>
    <scope>NUCLEOTIDE SEQUENCE [LARGE SCALE GENOMIC DNA]</scope>
    <source>
        <strain evidence="4">cv. SF193</strain>
        <tissue evidence="2">Leaves</tissue>
    </source>
</reference>
<name>A0A251TIU0_HELAN</name>
<dbReference type="InParanoid" id="A0A251TIU0"/>
<evidence type="ECO:0000313" key="2">
    <source>
        <dbReference type="EMBL" id="KAF5786500.1"/>
    </source>
</evidence>
<dbReference type="PANTHER" id="PTHR35702">
    <property type="entry name" value="EXPRESSED PROTEIN"/>
    <property type="match status" value="1"/>
</dbReference>
<reference evidence="3" key="2">
    <citation type="submission" date="2017-02" db="EMBL/GenBank/DDBJ databases">
        <title>Sunflower complete genome.</title>
        <authorList>
            <person name="Langlade N."/>
            <person name="Munos S."/>
        </authorList>
    </citation>
    <scope>NUCLEOTIDE SEQUENCE [LARGE SCALE GENOMIC DNA]</scope>
    <source>
        <tissue evidence="3">Leaves</tissue>
    </source>
</reference>
<dbReference type="Proteomes" id="UP000215914">
    <property type="component" value="Chromosome 10"/>
</dbReference>
<evidence type="ECO:0000256" key="1">
    <source>
        <dbReference type="SAM" id="MobiDB-lite"/>
    </source>
</evidence>
<dbReference type="EMBL" id="CM007899">
    <property type="protein sequence ID" value="OTG11045.1"/>
    <property type="molecule type" value="Genomic_DNA"/>
</dbReference>
<reference evidence="2" key="3">
    <citation type="submission" date="2020-06" db="EMBL/GenBank/DDBJ databases">
        <title>Helianthus annuus Genome sequencing and assembly Release 2.</title>
        <authorList>
            <person name="Gouzy J."/>
            <person name="Langlade N."/>
            <person name="Munos S."/>
        </authorList>
    </citation>
    <scope>NUCLEOTIDE SEQUENCE</scope>
    <source>
        <tissue evidence="2">Leaves</tissue>
    </source>
</reference>
<gene>
    <name evidence="3" type="ORF">HannXRQ_Chr10g0294471</name>
    <name evidence="2" type="ORF">HanXRQr2_Chr10g0441661</name>
</gene>
<dbReference type="EMBL" id="MNCJ02000325">
    <property type="protein sequence ID" value="KAF5786500.1"/>
    <property type="molecule type" value="Genomic_DNA"/>
</dbReference>
<keyword evidence="4" id="KW-1185">Reference proteome</keyword>
<feature type="compositionally biased region" description="Low complexity" evidence="1">
    <location>
        <begin position="267"/>
        <end position="282"/>
    </location>
</feature>
<dbReference type="FunCoup" id="A0A251TIU0">
    <property type="interactions" value="2456"/>
</dbReference>
<organism evidence="3 4">
    <name type="scientific">Helianthus annuus</name>
    <name type="common">Common sunflower</name>
    <dbReference type="NCBI Taxonomy" id="4232"/>
    <lineage>
        <taxon>Eukaryota</taxon>
        <taxon>Viridiplantae</taxon>
        <taxon>Streptophyta</taxon>
        <taxon>Embryophyta</taxon>
        <taxon>Tracheophyta</taxon>
        <taxon>Spermatophyta</taxon>
        <taxon>Magnoliopsida</taxon>
        <taxon>eudicotyledons</taxon>
        <taxon>Gunneridae</taxon>
        <taxon>Pentapetalae</taxon>
        <taxon>asterids</taxon>
        <taxon>campanulids</taxon>
        <taxon>Asterales</taxon>
        <taxon>Asteraceae</taxon>
        <taxon>Asteroideae</taxon>
        <taxon>Heliantheae alliance</taxon>
        <taxon>Heliantheae</taxon>
        <taxon>Helianthus</taxon>
    </lineage>
</organism>
<protein>
    <submittedName>
        <fullName evidence="3">Uncharacterized protein</fullName>
    </submittedName>
</protein>
<dbReference type="OMA" id="SITADKC"/>
<evidence type="ECO:0000313" key="3">
    <source>
        <dbReference type="EMBL" id="OTG11045.1"/>
    </source>
</evidence>
<feature type="region of interest" description="Disordered" evidence="1">
    <location>
        <begin position="257"/>
        <end position="291"/>
    </location>
</feature>
<accession>A0A251TIU0</accession>
<dbReference type="OrthoDB" id="1906723at2759"/>
<dbReference type="AlphaFoldDB" id="A0A251TIU0"/>
<dbReference type="Gramene" id="mRNA:HanXRQr2_Chr10g0441661">
    <property type="protein sequence ID" value="mRNA:HanXRQr2_Chr10g0441661"/>
    <property type="gene ID" value="HanXRQr2_Chr10g0441661"/>
</dbReference>
<sequence>MDLQKKRFQLLGFIIGLILLSFTAEKFRQIVGETGSSQSGKFTIFNCFDGGSGTVACLVKEGVKLYTYNIRSMHVEVARNKAIEASLADAVSQGMEPSAAAKKAQLDGAKAAKQATRKAKRIIGPIISSGWDFFEAIYYGGTVTEGFLRGTGTLFGTYFIGYLGEERFGRFGYLVGSQFGSWIGGRMGLMVYDIANGVHFLLHFGQPEENAREKVGFFQSGETEEDVGTQNDYGASFLDTVMGYVGSYMAQTSTDVSSETIEEVDTYEPPVYESYESPVYESESYESKEEL</sequence>